<name>A0AAJ1WGH1_9BACI</name>
<organism evidence="1 2">
    <name type="scientific">Oikeobacillus pervagus</name>
    <dbReference type="NCBI Taxonomy" id="1325931"/>
    <lineage>
        <taxon>Bacteria</taxon>
        <taxon>Bacillati</taxon>
        <taxon>Bacillota</taxon>
        <taxon>Bacilli</taxon>
        <taxon>Bacillales</taxon>
        <taxon>Bacillaceae</taxon>
        <taxon>Oikeobacillus</taxon>
    </lineage>
</organism>
<comment type="caution">
    <text evidence="1">The sequence shown here is derived from an EMBL/GenBank/DDBJ whole genome shotgun (WGS) entry which is preliminary data.</text>
</comment>
<evidence type="ECO:0000313" key="1">
    <source>
        <dbReference type="EMBL" id="MDQ0215057.1"/>
    </source>
</evidence>
<accession>A0AAJ1WGH1</accession>
<protein>
    <submittedName>
        <fullName evidence="1">Uncharacterized protein</fullName>
    </submittedName>
</protein>
<dbReference type="EMBL" id="JAUSUC010000014">
    <property type="protein sequence ID" value="MDQ0215057.1"/>
    <property type="molecule type" value="Genomic_DNA"/>
</dbReference>
<reference evidence="1" key="1">
    <citation type="submission" date="2023-07" db="EMBL/GenBank/DDBJ databases">
        <title>Genomic Encyclopedia of Type Strains, Phase IV (KMG-IV): sequencing the most valuable type-strain genomes for metagenomic binning, comparative biology and taxonomic classification.</title>
        <authorList>
            <person name="Goeker M."/>
        </authorList>
    </citation>
    <scope>NUCLEOTIDE SEQUENCE</scope>
    <source>
        <strain evidence="1">DSM 23947</strain>
    </source>
</reference>
<dbReference type="AlphaFoldDB" id="A0AAJ1WGH1"/>
<sequence>MPSLNGALYKKIKIHLLRKYSETFKGVGKKQKKFAKHLGTVDGQGVFLSKFSRILMVVGWTKVK</sequence>
<dbReference type="RefSeq" id="WP_307257056.1">
    <property type="nucleotide sequence ID" value="NZ_JAUSUC010000014.1"/>
</dbReference>
<dbReference type="Proteomes" id="UP001237207">
    <property type="component" value="Unassembled WGS sequence"/>
</dbReference>
<keyword evidence="2" id="KW-1185">Reference proteome</keyword>
<proteinExistence type="predicted"/>
<gene>
    <name evidence="1" type="ORF">J2S13_001456</name>
</gene>
<evidence type="ECO:0000313" key="2">
    <source>
        <dbReference type="Proteomes" id="UP001237207"/>
    </source>
</evidence>